<proteinExistence type="predicted"/>
<comment type="caution">
    <text evidence="1">The sequence shown here is derived from an EMBL/GenBank/DDBJ whole genome shotgun (WGS) entry which is preliminary data.</text>
</comment>
<protein>
    <submittedName>
        <fullName evidence="1">Uncharacterized protein</fullName>
    </submittedName>
</protein>
<dbReference type="EMBL" id="JACJQL010000016">
    <property type="protein sequence ID" value="MBD2252238.1"/>
    <property type="molecule type" value="Genomic_DNA"/>
</dbReference>
<accession>A0ABR8BDQ3</accession>
<organism evidence="1 2">
    <name type="scientific">Nostoc parmelioides FACHB-3921</name>
    <dbReference type="NCBI Taxonomy" id="2692909"/>
    <lineage>
        <taxon>Bacteria</taxon>
        <taxon>Bacillati</taxon>
        <taxon>Cyanobacteriota</taxon>
        <taxon>Cyanophyceae</taxon>
        <taxon>Nostocales</taxon>
        <taxon>Nostocaceae</taxon>
        <taxon>Nostoc</taxon>
    </lineage>
</organism>
<name>A0ABR8BDQ3_9NOSO</name>
<keyword evidence="2" id="KW-1185">Reference proteome</keyword>
<evidence type="ECO:0000313" key="2">
    <source>
        <dbReference type="Proteomes" id="UP000621307"/>
    </source>
</evidence>
<evidence type="ECO:0000313" key="1">
    <source>
        <dbReference type="EMBL" id="MBD2252238.1"/>
    </source>
</evidence>
<reference evidence="1 2" key="1">
    <citation type="journal article" date="2020" name="ISME J.">
        <title>Comparative genomics reveals insights into cyanobacterial evolution and habitat adaptation.</title>
        <authorList>
            <person name="Chen M.Y."/>
            <person name="Teng W.K."/>
            <person name="Zhao L."/>
            <person name="Hu C.X."/>
            <person name="Zhou Y.K."/>
            <person name="Han B.P."/>
            <person name="Song L.R."/>
            <person name="Shu W.S."/>
        </authorList>
    </citation>
    <scope>NUCLEOTIDE SEQUENCE [LARGE SCALE GENOMIC DNA]</scope>
    <source>
        <strain evidence="1 2">FACHB-3921</strain>
    </source>
</reference>
<dbReference type="RefSeq" id="WP_190567928.1">
    <property type="nucleotide sequence ID" value="NZ_JACJQL010000016.1"/>
</dbReference>
<gene>
    <name evidence="1" type="ORF">H6G14_13120</name>
</gene>
<sequence>MKINNKPLAIACASGSFKGVFAHGVLSGLELAGICANAYAAAWISGSDCDR</sequence>
<dbReference type="Proteomes" id="UP000621307">
    <property type="component" value="Unassembled WGS sequence"/>
</dbReference>